<evidence type="ECO:0000313" key="1">
    <source>
        <dbReference type="EMBL" id="GIY30397.1"/>
    </source>
</evidence>
<sequence length="88" mass="10695">MEINLPVKSYDCKRLKNKAAPTLYKMCLLQTIYLLKKKTWNNSEKSFSNMPSQLWMIWLHVHSHMKKYDKPEIEELQWLLKKRPARKC</sequence>
<protein>
    <submittedName>
        <fullName evidence="1">Uncharacterized protein</fullName>
    </submittedName>
</protein>
<accession>A0AAV4SA61</accession>
<organism evidence="1 2">
    <name type="scientific">Caerostris extrusa</name>
    <name type="common">Bark spider</name>
    <name type="synonym">Caerostris bankana</name>
    <dbReference type="NCBI Taxonomy" id="172846"/>
    <lineage>
        <taxon>Eukaryota</taxon>
        <taxon>Metazoa</taxon>
        <taxon>Ecdysozoa</taxon>
        <taxon>Arthropoda</taxon>
        <taxon>Chelicerata</taxon>
        <taxon>Arachnida</taxon>
        <taxon>Araneae</taxon>
        <taxon>Araneomorphae</taxon>
        <taxon>Entelegynae</taxon>
        <taxon>Araneoidea</taxon>
        <taxon>Araneidae</taxon>
        <taxon>Caerostris</taxon>
    </lineage>
</organism>
<dbReference type="Proteomes" id="UP001054945">
    <property type="component" value="Unassembled WGS sequence"/>
</dbReference>
<gene>
    <name evidence="1" type="ORF">CEXT_323551</name>
</gene>
<dbReference type="EMBL" id="BPLR01009216">
    <property type="protein sequence ID" value="GIY30397.1"/>
    <property type="molecule type" value="Genomic_DNA"/>
</dbReference>
<evidence type="ECO:0000313" key="2">
    <source>
        <dbReference type="Proteomes" id="UP001054945"/>
    </source>
</evidence>
<proteinExistence type="predicted"/>
<comment type="caution">
    <text evidence="1">The sequence shown here is derived from an EMBL/GenBank/DDBJ whole genome shotgun (WGS) entry which is preliminary data.</text>
</comment>
<reference evidence="1 2" key="1">
    <citation type="submission" date="2021-06" db="EMBL/GenBank/DDBJ databases">
        <title>Caerostris extrusa draft genome.</title>
        <authorList>
            <person name="Kono N."/>
            <person name="Arakawa K."/>
        </authorList>
    </citation>
    <scope>NUCLEOTIDE SEQUENCE [LARGE SCALE GENOMIC DNA]</scope>
</reference>
<dbReference type="AlphaFoldDB" id="A0AAV4SA61"/>
<name>A0AAV4SA61_CAEEX</name>
<keyword evidence="2" id="KW-1185">Reference proteome</keyword>